<dbReference type="GO" id="GO:0043165">
    <property type="term" value="P:Gram-negative-bacterium-type cell outer membrane assembly"/>
    <property type="evidence" value="ECO:0007669"/>
    <property type="project" value="UniProtKB-UniRule"/>
</dbReference>
<evidence type="ECO:0000256" key="4">
    <source>
        <dbReference type="HAMAP-Rule" id="MF_01914"/>
    </source>
</evidence>
<evidence type="ECO:0000256" key="1">
    <source>
        <dbReference type="ARBA" id="ARBA00022448"/>
    </source>
</evidence>
<feature type="signal peptide" evidence="4">
    <location>
        <begin position="1"/>
        <end position="23"/>
    </location>
</feature>
<feature type="domain" description="Organic solvent tolerance-like N-terminal" evidence="6">
    <location>
        <begin position="33"/>
        <end position="150"/>
    </location>
</feature>
<keyword evidence="8" id="KW-1185">Reference proteome</keyword>
<feature type="compositionally biased region" description="Polar residues" evidence="5">
    <location>
        <begin position="204"/>
        <end position="213"/>
    </location>
</feature>
<name>A0A515D6R5_9BURK</name>
<dbReference type="KEGG" id="rhf:EUB48_01285"/>
<sequence precursor="true">MKKTFTSLLLLVACALLPLGALAEKADSNKPMNIEADALRYDDLNQTSVFTGRVVVTKGTIIIRGARVDVRQDPEGYQYATVTAEPGKLAFYRQKREGVDEYIEGESETIEYDGKADVVKFIKRAILRRYTGATLSDETTGALITYNNATDVFTVDGTVTNPTGGVAGGPARTRIRAMLAPKATASAPAGTAPAPAVPAPVLRPSSTLGGDPK</sequence>
<dbReference type="OrthoDB" id="5294855at2"/>
<dbReference type="Pfam" id="PF03968">
    <property type="entry name" value="LptD_N"/>
    <property type="match status" value="1"/>
</dbReference>
<comment type="function">
    <text evidence="4">Involved in the assembly of lipopolysaccharide (LPS). Required for the translocation of LPS from the inner membrane to the outer membrane.</text>
</comment>
<organism evidence="7 8">
    <name type="scientific">Rhodoferax sediminis</name>
    <dbReference type="NCBI Taxonomy" id="2509614"/>
    <lineage>
        <taxon>Bacteria</taxon>
        <taxon>Pseudomonadati</taxon>
        <taxon>Pseudomonadota</taxon>
        <taxon>Betaproteobacteria</taxon>
        <taxon>Burkholderiales</taxon>
        <taxon>Comamonadaceae</taxon>
        <taxon>Rhodoferax</taxon>
    </lineage>
</organism>
<dbReference type="InterPro" id="IPR014340">
    <property type="entry name" value="LptA"/>
</dbReference>
<keyword evidence="1 4" id="KW-0813">Transport</keyword>
<feature type="region of interest" description="Disordered" evidence="5">
    <location>
        <begin position="182"/>
        <end position="213"/>
    </location>
</feature>
<dbReference type="RefSeq" id="WP_142817191.1">
    <property type="nucleotide sequence ID" value="NZ_CP035503.1"/>
</dbReference>
<dbReference type="HAMAP" id="MF_01914">
    <property type="entry name" value="LPS_assembly_LptA"/>
    <property type="match status" value="1"/>
</dbReference>
<dbReference type="PANTHER" id="PTHR36504:SF1">
    <property type="entry name" value="LIPOPOLYSACCHARIDE EXPORT SYSTEM PROTEIN LPTA"/>
    <property type="match status" value="1"/>
</dbReference>
<evidence type="ECO:0000313" key="8">
    <source>
        <dbReference type="Proteomes" id="UP000316798"/>
    </source>
</evidence>
<dbReference type="GO" id="GO:0030288">
    <property type="term" value="C:outer membrane-bounded periplasmic space"/>
    <property type="evidence" value="ECO:0007669"/>
    <property type="project" value="TreeGrafter"/>
</dbReference>
<feature type="compositionally biased region" description="Low complexity" evidence="5">
    <location>
        <begin position="182"/>
        <end position="194"/>
    </location>
</feature>
<dbReference type="PANTHER" id="PTHR36504">
    <property type="entry name" value="LIPOPOLYSACCHARIDE EXPORT SYSTEM PROTEIN LPTA"/>
    <property type="match status" value="1"/>
</dbReference>
<evidence type="ECO:0000256" key="5">
    <source>
        <dbReference type="SAM" id="MobiDB-lite"/>
    </source>
</evidence>
<proteinExistence type="inferred from homology"/>
<dbReference type="GO" id="GO:0009279">
    <property type="term" value="C:cell outer membrane"/>
    <property type="evidence" value="ECO:0007669"/>
    <property type="project" value="TreeGrafter"/>
</dbReference>
<dbReference type="InterPro" id="IPR005653">
    <property type="entry name" value="OstA-like_N"/>
</dbReference>
<gene>
    <name evidence="4 7" type="primary">lptA</name>
    <name evidence="7" type="ORF">EUB48_01285</name>
</gene>
<dbReference type="Proteomes" id="UP000316798">
    <property type="component" value="Chromosome"/>
</dbReference>
<dbReference type="GO" id="GO:0015920">
    <property type="term" value="P:lipopolysaccharide transport"/>
    <property type="evidence" value="ECO:0007669"/>
    <property type="project" value="UniProtKB-UniRule"/>
</dbReference>
<comment type="subunit">
    <text evidence="4">Component of the lipopolysaccharide transport and assembly complex.</text>
</comment>
<evidence type="ECO:0000313" key="7">
    <source>
        <dbReference type="EMBL" id="QDL36078.1"/>
    </source>
</evidence>
<feature type="chain" id="PRO_5022276420" description="Lipopolysaccharide export system protein LptA" evidence="4">
    <location>
        <begin position="24"/>
        <end position="213"/>
    </location>
</feature>
<dbReference type="InterPro" id="IPR052037">
    <property type="entry name" value="LPS_export_LptA"/>
</dbReference>
<reference evidence="7 8" key="1">
    <citation type="submission" date="2019-01" db="EMBL/GenBank/DDBJ databases">
        <title>Genomic insights into a novel species Rhodoferax sp.</title>
        <authorList>
            <person name="Jin L."/>
        </authorList>
    </citation>
    <scope>NUCLEOTIDE SEQUENCE [LARGE SCALE GENOMIC DNA]</scope>
    <source>
        <strain evidence="7 8">CHu59-6-5</strain>
    </source>
</reference>
<dbReference type="EMBL" id="CP035503">
    <property type="protein sequence ID" value="QDL36078.1"/>
    <property type="molecule type" value="Genomic_DNA"/>
</dbReference>
<protein>
    <recommendedName>
        <fullName evidence="4">Lipopolysaccharide export system protein LptA</fullName>
    </recommendedName>
</protein>
<comment type="similarity">
    <text evidence="4">Belongs to the LptA family.</text>
</comment>
<accession>A0A515D6R5</accession>
<dbReference type="AlphaFoldDB" id="A0A515D6R5"/>
<keyword evidence="2 4" id="KW-0732">Signal</keyword>
<dbReference type="Gene3D" id="2.60.450.10">
    <property type="entry name" value="Lipopolysaccharide (LPS) transport protein A like domain"/>
    <property type="match status" value="1"/>
</dbReference>
<dbReference type="GO" id="GO:0017089">
    <property type="term" value="F:glycolipid transfer activity"/>
    <property type="evidence" value="ECO:0007669"/>
    <property type="project" value="TreeGrafter"/>
</dbReference>
<evidence type="ECO:0000259" key="6">
    <source>
        <dbReference type="Pfam" id="PF03968"/>
    </source>
</evidence>
<evidence type="ECO:0000256" key="3">
    <source>
        <dbReference type="ARBA" id="ARBA00022764"/>
    </source>
</evidence>
<comment type="subcellular location">
    <subcellularLocation>
        <location evidence="4">Periplasm</location>
    </subcellularLocation>
</comment>
<keyword evidence="3 4" id="KW-0574">Periplasm</keyword>
<evidence type="ECO:0000256" key="2">
    <source>
        <dbReference type="ARBA" id="ARBA00022729"/>
    </source>
</evidence>
<dbReference type="NCBIfam" id="TIGR03002">
    <property type="entry name" value="outer_YhbN_LptA"/>
    <property type="match status" value="1"/>
</dbReference>
<dbReference type="GO" id="GO:0001530">
    <property type="term" value="F:lipopolysaccharide binding"/>
    <property type="evidence" value="ECO:0007669"/>
    <property type="project" value="InterPro"/>
</dbReference>